<dbReference type="PROSITE" id="PS51318">
    <property type="entry name" value="TAT"/>
    <property type="match status" value="1"/>
</dbReference>
<keyword evidence="1" id="KW-0762">Sugar transport</keyword>
<dbReference type="STRING" id="446469.Sked_11600"/>
<dbReference type="Pfam" id="PF13416">
    <property type="entry name" value="SBP_bac_8"/>
    <property type="match status" value="1"/>
</dbReference>
<accession>D1BDP1</accession>
<sequence length="444" mass="47741">MTDITRRSMLRASLALGGAAVLGGLLGGCAPGRPQPSRTDGAVDLSFWTHDAGYIDFFTAATALASQETDFDYTLDVTQIAATDLVTKIIAQAVAGRGTPDVAGIELGNFARLLRGDIADELMVDLTGTVADVRSDLVEARLAPFSKDGKLYALDSDSPLVVYYYRDDLTSSLGVPTDLETWEEYAEFGAGFYAKTGKSLGAVATGSDLGQVMQIFWMLLLQRGGGLFDADGTLTIQTPEAEEVLTFLVDGVQSGFLTTVADFYGPSMQTALKTEKVLGLWMANWYKTFGLEPNVPEQSGAWRIAPMPRFAGGGGRTSFSGGTGFTAIAGKPNSLAAQEFVRAAYLDPDQQVKRYLDLGYLPTMRSVFERPELLDAQDEYCGGQRLFEVYTDIIDEAPPVYMSPDLFILQTALAGALVDAYRGRLTPREALDSAAESFAAQANK</sequence>
<gene>
    <name evidence="1" type="ordered locus">Sked_11600</name>
</gene>
<name>D1BDP1_SANKS</name>
<dbReference type="PANTHER" id="PTHR43649:SF12">
    <property type="entry name" value="DIACETYLCHITOBIOSE BINDING PROTEIN DASA"/>
    <property type="match status" value="1"/>
</dbReference>
<dbReference type="Gene3D" id="3.40.190.10">
    <property type="entry name" value="Periplasmic binding protein-like II"/>
    <property type="match status" value="1"/>
</dbReference>
<dbReference type="PANTHER" id="PTHR43649">
    <property type="entry name" value="ARABINOSE-BINDING PROTEIN-RELATED"/>
    <property type="match status" value="1"/>
</dbReference>
<organism evidence="1 2">
    <name type="scientific">Sanguibacter keddieii (strain ATCC 51767 / DSM 10542 / NCFB 3025 / ST-74)</name>
    <dbReference type="NCBI Taxonomy" id="446469"/>
    <lineage>
        <taxon>Bacteria</taxon>
        <taxon>Bacillati</taxon>
        <taxon>Actinomycetota</taxon>
        <taxon>Actinomycetes</taxon>
        <taxon>Micrococcales</taxon>
        <taxon>Sanguibacteraceae</taxon>
        <taxon>Sanguibacter</taxon>
    </lineage>
</organism>
<proteinExistence type="predicted"/>
<dbReference type="InterPro" id="IPR006059">
    <property type="entry name" value="SBP"/>
</dbReference>
<dbReference type="PROSITE" id="PS51257">
    <property type="entry name" value="PROKAR_LIPOPROTEIN"/>
    <property type="match status" value="1"/>
</dbReference>
<keyword evidence="2" id="KW-1185">Reference proteome</keyword>
<dbReference type="EMBL" id="CP001819">
    <property type="protein sequence ID" value="ACZ21103.1"/>
    <property type="molecule type" value="Genomic_DNA"/>
</dbReference>
<dbReference type="SUPFAM" id="SSF53850">
    <property type="entry name" value="Periplasmic binding protein-like II"/>
    <property type="match status" value="1"/>
</dbReference>
<dbReference type="HOGENOM" id="CLU_583840_0_0_11"/>
<keyword evidence="1" id="KW-0813">Transport</keyword>
<dbReference type="Proteomes" id="UP000000322">
    <property type="component" value="Chromosome"/>
</dbReference>
<protein>
    <submittedName>
        <fullName evidence="1">ABC-type sugar transport system, periplasmic component</fullName>
    </submittedName>
</protein>
<dbReference type="InterPro" id="IPR006311">
    <property type="entry name" value="TAT_signal"/>
</dbReference>
<dbReference type="InterPro" id="IPR050490">
    <property type="entry name" value="Bact_solute-bd_prot1"/>
</dbReference>
<dbReference type="eggNOG" id="COG2182">
    <property type="taxonomic scope" value="Bacteria"/>
</dbReference>
<evidence type="ECO:0000313" key="2">
    <source>
        <dbReference type="Proteomes" id="UP000000322"/>
    </source>
</evidence>
<dbReference type="KEGG" id="ske:Sked_11600"/>
<dbReference type="RefSeq" id="WP_012866172.1">
    <property type="nucleotide sequence ID" value="NC_013521.1"/>
</dbReference>
<evidence type="ECO:0000313" key="1">
    <source>
        <dbReference type="EMBL" id="ACZ21103.1"/>
    </source>
</evidence>
<dbReference type="AlphaFoldDB" id="D1BDP1"/>
<reference evidence="1 2" key="1">
    <citation type="journal article" date="2009" name="Stand. Genomic Sci.">
        <title>Complete genome sequence of Sanguibacter keddieii type strain (ST-74).</title>
        <authorList>
            <person name="Ivanova N."/>
            <person name="Sikorski J."/>
            <person name="Sims D."/>
            <person name="Brettin T."/>
            <person name="Detter J.C."/>
            <person name="Han C."/>
            <person name="Lapidus A."/>
            <person name="Copeland A."/>
            <person name="Glavina Del Rio T."/>
            <person name="Nolan M."/>
            <person name="Chen F."/>
            <person name="Lucas S."/>
            <person name="Tice H."/>
            <person name="Cheng J.F."/>
            <person name="Bruce D."/>
            <person name="Goodwin L."/>
            <person name="Pitluck S."/>
            <person name="Pati A."/>
            <person name="Mavromatis K."/>
            <person name="Chen A."/>
            <person name="Palaniappan K."/>
            <person name="D'haeseleer P."/>
            <person name="Chain P."/>
            <person name="Bristow J."/>
            <person name="Eisen J.A."/>
            <person name="Markowitz V."/>
            <person name="Hugenholtz P."/>
            <person name="Goker M."/>
            <person name="Pukall R."/>
            <person name="Klenk H.P."/>
            <person name="Kyrpides N.C."/>
        </authorList>
    </citation>
    <scope>NUCLEOTIDE SEQUENCE [LARGE SCALE GENOMIC DNA]</scope>
    <source>
        <strain evidence="2">ATCC 51767 / DSM 10542 / NCFB 3025 / ST-74</strain>
    </source>
</reference>